<feature type="transmembrane region" description="Helical" evidence="5">
    <location>
        <begin position="486"/>
        <end position="504"/>
    </location>
</feature>
<comment type="caution">
    <text evidence="7">The sequence shown here is derived from an EMBL/GenBank/DDBJ whole genome shotgun (WGS) entry which is preliminary data.</text>
</comment>
<dbReference type="EMBL" id="JBBEGN010000002">
    <property type="protein sequence ID" value="MEJ2867530.1"/>
    <property type="molecule type" value="Genomic_DNA"/>
</dbReference>
<organism evidence="7 8">
    <name type="scientific">Actinomycetospora aurantiaca</name>
    <dbReference type="NCBI Taxonomy" id="3129233"/>
    <lineage>
        <taxon>Bacteria</taxon>
        <taxon>Bacillati</taxon>
        <taxon>Actinomycetota</taxon>
        <taxon>Actinomycetes</taxon>
        <taxon>Pseudonocardiales</taxon>
        <taxon>Pseudonocardiaceae</taxon>
        <taxon>Actinomycetospora</taxon>
    </lineage>
</organism>
<keyword evidence="5" id="KW-1133">Transmembrane helix</keyword>
<keyword evidence="2" id="KW-0328">Glycosyltransferase</keyword>
<keyword evidence="5" id="KW-0472">Membrane</keyword>
<dbReference type="SUPFAM" id="SSF53448">
    <property type="entry name" value="Nucleotide-diphospho-sugar transferases"/>
    <property type="match status" value="1"/>
</dbReference>
<feature type="domain" description="Glycosyltransferase 2-like" evidence="6">
    <location>
        <begin position="170"/>
        <end position="335"/>
    </location>
</feature>
<feature type="compositionally biased region" description="Pro residues" evidence="4">
    <location>
        <begin position="93"/>
        <end position="114"/>
    </location>
</feature>
<dbReference type="Gene3D" id="3.90.550.10">
    <property type="entry name" value="Spore Coat Polysaccharide Biosynthesis Protein SpsA, Chain A"/>
    <property type="match status" value="1"/>
</dbReference>
<comment type="similarity">
    <text evidence="1">Belongs to the glycosyltransferase 2 family.</text>
</comment>
<feature type="region of interest" description="Disordered" evidence="4">
    <location>
        <begin position="1"/>
        <end position="166"/>
    </location>
</feature>
<dbReference type="Pfam" id="PF00535">
    <property type="entry name" value="Glycos_transf_2"/>
    <property type="match status" value="1"/>
</dbReference>
<dbReference type="RefSeq" id="WP_337694128.1">
    <property type="nucleotide sequence ID" value="NZ_JBBEGN010000002.1"/>
</dbReference>
<sequence>MSQGEGQGRGATSVLDAPTGVVGRTRPRHGPRVTVAQLLAAQLEDSQAPTTRMRATDLATRIPGARAGSGPLPVADPPTSPAPRRGAHRAAAPAPPAPARRTPAPRPSPTPDRPAPAHRVPAPAARPTPAPTAIPSPVTPSASPESPPTGTRTRRREGRRSDTAVTSMVVLVPAHDEEAGIADTVEGLLAQETPEWLEMVGIVVVADNCTDRTVEIASRYPVTVIETSGNTEKKAGALNEGWRRAARDADLVLTMDADTVLGPGCAAAMADELRERPALGAVCARYWAAEGRGLAWRLQRLEYSRYDDLRELRSWRVSVASGAAAMYRRAALDEVAAHRAAGPWDGTSLIEDYALTLDLKTAGWTVGAARGAHVLTHPPRTFRELWVQRLRWGRGGMDECLKRGWTPATRRDIGAYGLFVLSVFFRVLFLTMIVLMITHAIPFRYALIGLIPLGVMWLERVTSMWRLPGRTWRDVTLVAVLVVEDLYGFFLEFCAVVAAWRCLFARRQAW</sequence>
<evidence type="ECO:0000259" key="6">
    <source>
        <dbReference type="Pfam" id="PF00535"/>
    </source>
</evidence>
<evidence type="ECO:0000313" key="7">
    <source>
        <dbReference type="EMBL" id="MEJ2867530.1"/>
    </source>
</evidence>
<dbReference type="InterPro" id="IPR029044">
    <property type="entry name" value="Nucleotide-diphossugar_trans"/>
</dbReference>
<accession>A0ABU8MJN5</accession>
<evidence type="ECO:0000313" key="8">
    <source>
        <dbReference type="Proteomes" id="UP001385809"/>
    </source>
</evidence>
<feature type="transmembrane region" description="Helical" evidence="5">
    <location>
        <begin position="445"/>
        <end position="466"/>
    </location>
</feature>
<keyword evidence="8" id="KW-1185">Reference proteome</keyword>
<feature type="transmembrane region" description="Helical" evidence="5">
    <location>
        <begin position="413"/>
        <end position="438"/>
    </location>
</feature>
<evidence type="ECO:0000256" key="4">
    <source>
        <dbReference type="SAM" id="MobiDB-lite"/>
    </source>
</evidence>
<evidence type="ECO:0000256" key="2">
    <source>
        <dbReference type="ARBA" id="ARBA00022676"/>
    </source>
</evidence>
<name>A0ABU8MJN5_9PSEU</name>
<reference evidence="7 8" key="1">
    <citation type="submission" date="2024-03" db="EMBL/GenBank/DDBJ databases">
        <title>Actinomycetospora sp. OC33-EN08, a novel actinomycete isolated from wild orchid (Aerides multiflora).</title>
        <authorList>
            <person name="Suriyachadkun C."/>
        </authorList>
    </citation>
    <scope>NUCLEOTIDE SEQUENCE [LARGE SCALE GENOMIC DNA]</scope>
    <source>
        <strain evidence="7 8">OC33-EN08</strain>
    </source>
</reference>
<dbReference type="PANTHER" id="PTHR43630">
    <property type="entry name" value="POLY-BETA-1,6-N-ACETYL-D-GLUCOSAMINE SYNTHASE"/>
    <property type="match status" value="1"/>
</dbReference>
<evidence type="ECO:0000256" key="1">
    <source>
        <dbReference type="ARBA" id="ARBA00006739"/>
    </source>
</evidence>
<dbReference type="Proteomes" id="UP001385809">
    <property type="component" value="Unassembled WGS sequence"/>
</dbReference>
<dbReference type="PANTHER" id="PTHR43630:SF1">
    <property type="entry name" value="POLY-BETA-1,6-N-ACETYL-D-GLUCOSAMINE SYNTHASE"/>
    <property type="match status" value="1"/>
</dbReference>
<feature type="compositionally biased region" description="Pro residues" evidence="4">
    <location>
        <begin position="124"/>
        <end position="138"/>
    </location>
</feature>
<proteinExistence type="inferred from homology"/>
<gene>
    <name evidence="7" type="ORF">WCD74_07115</name>
</gene>
<evidence type="ECO:0000256" key="3">
    <source>
        <dbReference type="ARBA" id="ARBA00022679"/>
    </source>
</evidence>
<keyword evidence="3" id="KW-0808">Transferase</keyword>
<keyword evidence="5" id="KW-0812">Transmembrane</keyword>
<evidence type="ECO:0000256" key="5">
    <source>
        <dbReference type="SAM" id="Phobius"/>
    </source>
</evidence>
<dbReference type="InterPro" id="IPR001173">
    <property type="entry name" value="Glyco_trans_2-like"/>
</dbReference>
<feature type="compositionally biased region" description="Low complexity" evidence="4">
    <location>
        <begin position="139"/>
        <end position="151"/>
    </location>
</feature>
<dbReference type="CDD" id="cd06423">
    <property type="entry name" value="CESA_like"/>
    <property type="match status" value="1"/>
</dbReference>
<protein>
    <submittedName>
        <fullName evidence="7">Glycosyltransferase family 2 protein</fullName>
    </submittedName>
</protein>